<keyword evidence="3" id="KW-0812">Transmembrane</keyword>
<dbReference type="RefSeq" id="XP_002552935.1">
    <property type="nucleotide sequence ID" value="XM_002552889.1"/>
</dbReference>
<dbReference type="GO" id="GO:0016094">
    <property type="term" value="P:polyprenol biosynthetic process"/>
    <property type="evidence" value="ECO:0007669"/>
    <property type="project" value="TreeGrafter"/>
</dbReference>
<keyword evidence="1 3" id="KW-0808">Transferase</keyword>
<dbReference type="PROSITE" id="PS01066">
    <property type="entry name" value="UPP_SYNTHASE"/>
    <property type="match status" value="1"/>
</dbReference>
<dbReference type="Gene3D" id="3.40.1180.10">
    <property type="entry name" value="Decaprenyl diphosphate synthase-like"/>
    <property type="match status" value="1"/>
</dbReference>
<dbReference type="AlphaFoldDB" id="C5DGF5"/>
<sequence length="362" mass="41487">MVEHNRSSNTVDVIEKELKQTKERFKPKAPPFPYVLSPMSILEYAHAQKLRLWSFILSLACVSWALLQIQMTLTNILKMGPLPEHVSFIMDGNRRYAKSLSLPVKSGHEAGAITLLNLLTVCRALGVKTVSAYAFSIENFNRPQEEVDTLTSLLAEKLDEVARRAQDCNSELFGLRLCVVGERSRISKELNDRISSVERMTSEGDSMMLYICFPYTSRNDIYHAIYDCAETAKYHGFPAAQIDESVLTNHMMLRENSNNCDLLVRTSGHTRLSDYMLWQVHQNGHVEFSSTLWPDYGFLEFFRVLLKWSFFTSVQRRRNSRRLLRLHTACHLKETLFPRAPKHVSIEDLPSPPQAISVADRS</sequence>
<dbReference type="SUPFAM" id="SSF64005">
    <property type="entry name" value="Undecaprenyl diphosphate synthase"/>
    <property type="match status" value="1"/>
</dbReference>
<dbReference type="EC" id="2.5.1.-" evidence="3"/>
<dbReference type="OrthoDB" id="4173905at2759"/>
<keyword evidence="3" id="KW-1133">Transmembrane helix</keyword>
<dbReference type="KEGG" id="lth:KLTH0D04906g"/>
<evidence type="ECO:0000313" key="5">
    <source>
        <dbReference type="Proteomes" id="UP000002036"/>
    </source>
</evidence>
<keyword evidence="3" id="KW-0472">Membrane</keyword>
<dbReference type="Pfam" id="PF01255">
    <property type="entry name" value="Prenyltransf"/>
    <property type="match status" value="1"/>
</dbReference>
<feature type="transmembrane region" description="Helical" evidence="3">
    <location>
        <begin position="52"/>
        <end position="69"/>
    </location>
</feature>
<dbReference type="eggNOG" id="KOG1602">
    <property type="taxonomic scope" value="Eukaryota"/>
</dbReference>
<dbReference type="FunFam" id="3.40.1180.10:FF:000005">
    <property type="entry name" value="Alkyl transferase"/>
    <property type="match status" value="1"/>
</dbReference>
<dbReference type="GO" id="GO:1904423">
    <property type="term" value="C:dehydrodolichyl diphosphate synthase complex"/>
    <property type="evidence" value="ECO:0007669"/>
    <property type="project" value="TreeGrafter"/>
</dbReference>
<dbReference type="GO" id="GO:0016020">
    <property type="term" value="C:membrane"/>
    <property type="evidence" value="ECO:0007669"/>
    <property type="project" value="TreeGrafter"/>
</dbReference>
<dbReference type="GO" id="GO:0005783">
    <property type="term" value="C:endoplasmic reticulum"/>
    <property type="evidence" value="ECO:0007669"/>
    <property type="project" value="TreeGrafter"/>
</dbReference>
<protein>
    <recommendedName>
        <fullName evidence="3">Alkyl transferase</fullName>
        <ecNumber evidence="3">2.5.1.-</ecNumber>
    </recommendedName>
</protein>
<dbReference type="NCBIfam" id="TIGR00055">
    <property type="entry name" value="uppS"/>
    <property type="match status" value="1"/>
</dbReference>
<dbReference type="OMA" id="TKGQPDP"/>
<reference evidence="4 5" key="1">
    <citation type="journal article" date="2009" name="Genome Res.">
        <title>Comparative genomics of protoploid Saccharomycetaceae.</title>
        <authorList>
            <consortium name="The Genolevures Consortium"/>
            <person name="Souciet J.-L."/>
            <person name="Dujon B."/>
            <person name="Gaillardin C."/>
            <person name="Johnston M."/>
            <person name="Baret P.V."/>
            <person name="Cliften P."/>
            <person name="Sherman D.J."/>
            <person name="Weissenbach J."/>
            <person name="Westhof E."/>
            <person name="Wincker P."/>
            <person name="Jubin C."/>
            <person name="Poulain J."/>
            <person name="Barbe V."/>
            <person name="Segurens B."/>
            <person name="Artiguenave F."/>
            <person name="Anthouard V."/>
            <person name="Vacherie B."/>
            <person name="Val M.-E."/>
            <person name="Fulton R.S."/>
            <person name="Minx P."/>
            <person name="Wilson R."/>
            <person name="Durrens P."/>
            <person name="Jean G."/>
            <person name="Marck C."/>
            <person name="Martin T."/>
            <person name="Nikolski M."/>
            <person name="Rolland T."/>
            <person name="Seret M.-L."/>
            <person name="Casaregola S."/>
            <person name="Despons L."/>
            <person name="Fairhead C."/>
            <person name="Fischer G."/>
            <person name="Lafontaine I."/>
            <person name="Leh V."/>
            <person name="Lemaire M."/>
            <person name="de Montigny J."/>
            <person name="Neuveglise C."/>
            <person name="Thierry A."/>
            <person name="Blanc-Lenfle I."/>
            <person name="Bleykasten C."/>
            <person name="Diffels J."/>
            <person name="Fritsch E."/>
            <person name="Frangeul L."/>
            <person name="Goeffon A."/>
            <person name="Jauniaux N."/>
            <person name="Kachouri-Lafond R."/>
            <person name="Payen C."/>
            <person name="Potier S."/>
            <person name="Pribylova L."/>
            <person name="Ozanne C."/>
            <person name="Richard G.-F."/>
            <person name="Sacerdot C."/>
            <person name="Straub M.-L."/>
            <person name="Talla E."/>
        </authorList>
    </citation>
    <scope>NUCLEOTIDE SEQUENCE [LARGE SCALE GENOMIC DNA]</scope>
    <source>
        <strain evidence="5">ATCC 56472 / CBS 6340 / NRRL Y-8284</strain>
    </source>
</reference>
<name>C5DGF5_LACTC</name>
<dbReference type="CDD" id="cd00475">
    <property type="entry name" value="Cis_IPPS"/>
    <property type="match status" value="1"/>
</dbReference>
<dbReference type="PANTHER" id="PTHR10291">
    <property type="entry name" value="DEHYDRODOLICHYL DIPHOSPHATE SYNTHASE FAMILY MEMBER"/>
    <property type="match status" value="1"/>
</dbReference>
<evidence type="ECO:0000256" key="1">
    <source>
        <dbReference type="ARBA" id="ARBA00022679"/>
    </source>
</evidence>
<dbReference type="GeneID" id="8295162"/>
<dbReference type="HOGENOM" id="CLU_038505_0_0_1"/>
<organism evidence="4 5">
    <name type="scientific">Lachancea thermotolerans (strain ATCC 56472 / CBS 6340 / NRRL Y-8284)</name>
    <name type="common">Yeast</name>
    <name type="synonym">Kluyveromyces thermotolerans</name>
    <dbReference type="NCBI Taxonomy" id="559295"/>
    <lineage>
        <taxon>Eukaryota</taxon>
        <taxon>Fungi</taxon>
        <taxon>Dikarya</taxon>
        <taxon>Ascomycota</taxon>
        <taxon>Saccharomycotina</taxon>
        <taxon>Saccharomycetes</taxon>
        <taxon>Saccharomycetales</taxon>
        <taxon>Saccharomycetaceae</taxon>
        <taxon>Lachancea</taxon>
    </lineage>
</organism>
<gene>
    <name evidence="4" type="ordered locus">KLTH0D04906g</name>
</gene>
<evidence type="ECO:0000313" key="4">
    <source>
        <dbReference type="EMBL" id="CAR22497.1"/>
    </source>
</evidence>
<accession>C5DGF5</accession>
<dbReference type="STRING" id="559295.C5DGF5"/>
<dbReference type="InterPro" id="IPR018520">
    <property type="entry name" value="UPP_synth-like_CS"/>
</dbReference>
<keyword evidence="5" id="KW-1185">Reference proteome</keyword>
<dbReference type="FunCoup" id="C5DGF5">
    <property type="interactions" value="48"/>
</dbReference>
<keyword evidence="2" id="KW-0460">Magnesium</keyword>
<dbReference type="GO" id="GO:0045547">
    <property type="term" value="F:ditrans,polycis-polyprenyl diphosphate synthase [(2E,6E)-farnesyl diphosphate specific] activity"/>
    <property type="evidence" value="ECO:0007669"/>
    <property type="project" value="TreeGrafter"/>
</dbReference>
<proteinExistence type="inferred from homology"/>
<dbReference type="InterPro" id="IPR036424">
    <property type="entry name" value="UPP_synth-like_sf"/>
</dbReference>
<evidence type="ECO:0000256" key="3">
    <source>
        <dbReference type="RuleBase" id="RU363018"/>
    </source>
</evidence>
<dbReference type="GO" id="GO:0005811">
    <property type="term" value="C:lipid droplet"/>
    <property type="evidence" value="ECO:0007669"/>
    <property type="project" value="TreeGrafter"/>
</dbReference>
<dbReference type="EMBL" id="CU928168">
    <property type="protein sequence ID" value="CAR22497.1"/>
    <property type="molecule type" value="Genomic_DNA"/>
</dbReference>
<comment type="similarity">
    <text evidence="3">Belongs to the UPP synthase family.</text>
</comment>
<evidence type="ECO:0000256" key="2">
    <source>
        <dbReference type="ARBA" id="ARBA00022842"/>
    </source>
</evidence>
<dbReference type="Proteomes" id="UP000002036">
    <property type="component" value="Chromosome D"/>
</dbReference>
<dbReference type="InParanoid" id="C5DGF5"/>
<dbReference type="PANTHER" id="PTHR10291:SF2">
    <property type="entry name" value="DEHYDRODOLICHYL DIPHOSPHATE SYNTHASE COMPLEX SUBUNIT SRT1"/>
    <property type="match status" value="1"/>
</dbReference>
<dbReference type="InterPro" id="IPR001441">
    <property type="entry name" value="UPP_synth-like"/>
</dbReference>